<gene>
    <name evidence="2" type="ORF">NYM_LOCUS4783</name>
</gene>
<dbReference type="PROSITE" id="PS50889">
    <property type="entry name" value="S4"/>
    <property type="match status" value="1"/>
</dbReference>
<accession>A0A5K0X040</accession>
<sequence>MSVQEFPANSVLMDLLEKDGQDDSVPAKEELRPRLNGLPVVDPHRKLKMGDVVELTPSIPDKSLTEYREEIRRMFDSDLTFARRG</sequence>
<dbReference type="GO" id="GO:0003723">
    <property type="term" value="F:RNA binding"/>
    <property type="evidence" value="ECO:0007669"/>
    <property type="project" value="UniProtKB-KW"/>
</dbReference>
<name>A0A5K0X040_9MAGN</name>
<proteinExistence type="predicted"/>
<protein>
    <submittedName>
        <fullName evidence="2">Uncharacterized protein</fullName>
    </submittedName>
</protein>
<evidence type="ECO:0000313" key="2">
    <source>
        <dbReference type="EMBL" id="VVV58098.1"/>
    </source>
</evidence>
<keyword evidence="1" id="KW-0694">RNA-binding</keyword>
<organism evidence="2">
    <name type="scientific">Nymphaea colorata</name>
    <name type="common">pocket water lily</name>
    <dbReference type="NCBI Taxonomy" id="210225"/>
    <lineage>
        <taxon>Eukaryota</taxon>
        <taxon>Viridiplantae</taxon>
        <taxon>Streptophyta</taxon>
        <taxon>Embryophyta</taxon>
        <taxon>Tracheophyta</taxon>
        <taxon>Spermatophyta</taxon>
        <taxon>Magnoliopsida</taxon>
        <taxon>Nymphaeales</taxon>
        <taxon>Nymphaeaceae</taxon>
        <taxon>Nymphaea</taxon>
    </lineage>
</organism>
<dbReference type="AlphaFoldDB" id="A0A5K0X040"/>
<dbReference type="EMBL" id="LR721775">
    <property type="protein sequence ID" value="VVV58098.1"/>
    <property type="molecule type" value="Genomic_DNA"/>
</dbReference>
<evidence type="ECO:0000256" key="1">
    <source>
        <dbReference type="PROSITE-ProRule" id="PRU00182"/>
    </source>
</evidence>
<reference evidence="2" key="1">
    <citation type="submission" date="2019-09" db="EMBL/GenBank/DDBJ databases">
        <authorList>
            <person name="Zhang L."/>
        </authorList>
    </citation>
    <scope>NUCLEOTIDE SEQUENCE</scope>
</reference>